<proteinExistence type="predicted"/>
<evidence type="ECO:0000313" key="2">
    <source>
        <dbReference type="Proteomes" id="UP001344632"/>
    </source>
</evidence>
<accession>A0ABU6GM31</accession>
<evidence type="ECO:0000313" key="1">
    <source>
        <dbReference type="EMBL" id="MEC0240434.1"/>
    </source>
</evidence>
<dbReference type="RefSeq" id="WP_326088145.1">
    <property type="nucleotide sequence ID" value="NZ_JARLKZ010000006.1"/>
</dbReference>
<dbReference type="Pfam" id="PF05402">
    <property type="entry name" value="PqqD"/>
    <property type="match status" value="1"/>
</dbReference>
<dbReference type="InterPro" id="IPR041881">
    <property type="entry name" value="PqqD_sf"/>
</dbReference>
<dbReference type="Proteomes" id="UP001344632">
    <property type="component" value="Unassembled WGS sequence"/>
</dbReference>
<reference evidence="1 2" key="1">
    <citation type="submission" date="2023-03" db="EMBL/GenBank/DDBJ databases">
        <title>Bacillus Genome Sequencing.</title>
        <authorList>
            <person name="Dunlap C."/>
        </authorList>
    </citation>
    <scope>NUCLEOTIDE SEQUENCE [LARGE SCALE GENOMIC DNA]</scope>
    <source>
        <strain evidence="1 2">BD-525</strain>
    </source>
</reference>
<sequence>MQKAEEGVTLVLPRKSWLERQSVKWLKQPEAVQIHLDDLGSAVVARCIGNQTVGEIADEIHEHFGEAAEPLLPRLAKFMEVLEANGLLTWQSSTVMNHDKLMAR</sequence>
<dbReference type="EMBL" id="JARLKZ010000006">
    <property type="protein sequence ID" value="MEC0240434.1"/>
    <property type="molecule type" value="Genomic_DNA"/>
</dbReference>
<comment type="caution">
    <text evidence="1">The sequence shown here is derived from an EMBL/GenBank/DDBJ whole genome shotgun (WGS) entry which is preliminary data.</text>
</comment>
<organism evidence="1 2">
    <name type="scientific">Paenibacillus dokdonensis</name>
    <dbReference type="NCBI Taxonomy" id="2567944"/>
    <lineage>
        <taxon>Bacteria</taxon>
        <taxon>Bacillati</taxon>
        <taxon>Bacillota</taxon>
        <taxon>Bacilli</taxon>
        <taxon>Bacillales</taxon>
        <taxon>Paenibacillaceae</taxon>
        <taxon>Paenibacillus</taxon>
    </lineage>
</organism>
<name>A0ABU6GM31_9BACL</name>
<gene>
    <name evidence="1" type="ORF">P4H66_11280</name>
</gene>
<protein>
    <submittedName>
        <fullName evidence="1">PqqD family protein</fullName>
    </submittedName>
</protein>
<keyword evidence="2" id="KW-1185">Reference proteome</keyword>
<dbReference type="InterPro" id="IPR008792">
    <property type="entry name" value="PQQD"/>
</dbReference>
<dbReference type="Gene3D" id="1.10.10.1150">
    <property type="entry name" value="Coenzyme PQQ synthesis protein D (PqqD)"/>
    <property type="match status" value="1"/>
</dbReference>